<evidence type="ECO:0008006" key="3">
    <source>
        <dbReference type="Google" id="ProtNLM"/>
    </source>
</evidence>
<keyword evidence="2" id="KW-1185">Reference proteome</keyword>
<dbReference type="EMBL" id="CP015839">
    <property type="protein sequence ID" value="ANG62511.1"/>
    <property type="molecule type" value="Genomic_DNA"/>
</dbReference>
<evidence type="ECO:0000313" key="2">
    <source>
        <dbReference type="Proteomes" id="UP000078070"/>
    </source>
</evidence>
<name>A0A1A9EY17_9GAMM</name>
<proteinExistence type="predicted"/>
<sequence>MPAGARALSHLYRPGVEGDNTWYFEFGSFTVALTSRVNSVQKWIPFLYQPFRKTVTRPAFIDFRIRVERPASLRRWVRPQVNFYLDGFAPFKPLPALQAVPLFEWGLNWCIANQYHRYLHFHAAGVEKNGVMVILPAPPGSGKSTLAAALMQHGWRLFSDEILMVEPSTACAIPIGRPVNLKNESIDLLRQLFPQAELTEKFYDTSKGVIALMKPTAETASRVSVGAMPTHIITPRYLAGSALSVRACRKPAALMALIDNSFNYHILGKSGFDTACRLVDQCDCFTLEYSRFEEVFEFFDGLCEGARSD</sequence>
<reference evidence="2" key="1">
    <citation type="submission" date="2016-05" db="EMBL/GenBank/DDBJ databases">
        <authorList>
            <person name="Baek K."/>
            <person name="Yang S.-J."/>
        </authorList>
    </citation>
    <scope>NUCLEOTIDE SEQUENCE [LARGE SCALE GENOMIC DNA]</scope>
    <source>
        <strain evidence="2">ST58-10</strain>
    </source>
</reference>
<dbReference type="Proteomes" id="UP000078070">
    <property type="component" value="Chromosome"/>
</dbReference>
<reference evidence="1 2" key="2">
    <citation type="journal article" date="2018" name="Int. J. Syst. Evol. Microbiol.">
        <title>Marinobacterium aestuarii sp. nov., a benzene-degrading marine bacterium isolated from estuary sediment.</title>
        <authorList>
            <person name="Bae S.S."/>
            <person name="Jung J."/>
            <person name="Chung D."/>
            <person name="Baek K."/>
        </authorList>
    </citation>
    <scope>NUCLEOTIDE SEQUENCE [LARGE SCALE GENOMIC DNA]</scope>
    <source>
        <strain evidence="1 2">ST58-10</strain>
    </source>
</reference>
<evidence type="ECO:0000313" key="1">
    <source>
        <dbReference type="EMBL" id="ANG62511.1"/>
    </source>
</evidence>
<dbReference type="AlphaFoldDB" id="A0A1A9EY17"/>
<dbReference type="KEGG" id="mars:A8C75_08425"/>
<dbReference type="NCBIfam" id="TIGR04352">
    <property type="entry name" value="HprK_rel_A"/>
    <property type="match status" value="1"/>
</dbReference>
<dbReference type="InterPro" id="IPR027417">
    <property type="entry name" value="P-loop_NTPase"/>
</dbReference>
<accession>A0A1A9EY17</accession>
<dbReference type="SUPFAM" id="SSF53795">
    <property type="entry name" value="PEP carboxykinase-like"/>
    <property type="match status" value="1"/>
</dbReference>
<protein>
    <recommendedName>
        <fullName evidence="3">Aldolase</fullName>
    </recommendedName>
</protein>
<gene>
    <name evidence="1" type="ORF">A8C75_08425</name>
</gene>
<organism evidence="1 2">
    <name type="scientific">Marinobacterium aestuarii</name>
    <dbReference type="NCBI Taxonomy" id="1821621"/>
    <lineage>
        <taxon>Bacteria</taxon>
        <taxon>Pseudomonadati</taxon>
        <taxon>Pseudomonadota</taxon>
        <taxon>Gammaproteobacteria</taxon>
        <taxon>Oceanospirillales</taxon>
        <taxon>Oceanospirillaceae</taxon>
        <taxon>Marinobacterium</taxon>
    </lineage>
</organism>
<dbReference type="InterPro" id="IPR027600">
    <property type="entry name" value="HprK-rel_A"/>
</dbReference>
<dbReference type="Gene3D" id="3.40.50.300">
    <property type="entry name" value="P-loop containing nucleotide triphosphate hydrolases"/>
    <property type="match status" value="1"/>
</dbReference>
<dbReference type="STRING" id="1821621.A8C75_08425"/>